<evidence type="ECO:0000256" key="5">
    <source>
        <dbReference type="ARBA" id="ARBA00022856"/>
    </source>
</evidence>
<evidence type="ECO:0000313" key="12">
    <source>
        <dbReference type="Proteomes" id="UP000187059"/>
    </source>
</evidence>
<dbReference type="Proteomes" id="UP000187059">
    <property type="component" value="Plasmid pPABY2"/>
</dbReference>
<feature type="domain" description="ABC transmembrane type-1" evidence="10">
    <location>
        <begin position="71"/>
        <end position="259"/>
    </location>
</feature>
<dbReference type="PANTHER" id="PTHR43386">
    <property type="entry name" value="OLIGOPEPTIDE TRANSPORT SYSTEM PERMEASE PROTEIN APPC"/>
    <property type="match status" value="1"/>
</dbReference>
<keyword evidence="11" id="KW-0614">Plasmid</keyword>
<dbReference type="GO" id="GO:0015031">
    <property type="term" value="P:protein transport"/>
    <property type="evidence" value="ECO:0007669"/>
    <property type="project" value="UniProtKB-KW"/>
</dbReference>
<dbReference type="PROSITE" id="PS50928">
    <property type="entry name" value="ABC_TM1"/>
    <property type="match status" value="1"/>
</dbReference>
<dbReference type="RefSeq" id="WP_076694528.1">
    <property type="nucleotide sequence ID" value="NZ_CP015090.1"/>
</dbReference>
<evidence type="ECO:0000259" key="10">
    <source>
        <dbReference type="PROSITE" id="PS50928"/>
    </source>
</evidence>
<dbReference type="PANTHER" id="PTHR43386:SF1">
    <property type="entry name" value="D,D-DIPEPTIDE TRANSPORT SYSTEM PERMEASE PROTEIN DDPC-RELATED"/>
    <property type="match status" value="1"/>
</dbReference>
<dbReference type="AlphaFoldDB" id="A0A1P8UMN8"/>
<keyword evidence="6" id="KW-0653">Protein transport</keyword>
<evidence type="ECO:0000256" key="8">
    <source>
        <dbReference type="ARBA" id="ARBA00023136"/>
    </source>
</evidence>
<comment type="similarity">
    <text evidence="9">Belongs to the binding-protein-dependent transport system permease family.</text>
</comment>
<comment type="subcellular location">
    <subcellularLocation>
        <location evidence="1 9">Cell membrane</location>
        <topology evidence="1 9">Multi-pass membrane protein</topology>
    </subcellularLocation>
</comment>
<evidence type="ECO:0000256" key="6">
    <source>
        <dbReference type="ARBA" id="ARBA00022927"/>
    </source>
</evidence>
<sequence>MKTLLKNTPLVIGLGLLALIVVIAVFAHVFYPVSPWQSSAIPLLEPFADETLPLGSDMLGRDVAAGIAYGARVSLTVGVVSTIISITLGVAIGALAGFYGGMLDNLLMRFTELFQTVPQFAMAVVFVAIFSPSLTTIVLAISLVSWPPVARLVRGEVMSLKTREFVKAGIVLGESEGALIFRHILPNAVSPIVVMASLMVATAILTESALSFLGLGDRNMISWGYMIGASRTMLRDAWWLSVFPGLAIVVTVVAVNLIGEGFEKALNPQAHGERKA</sequence>
<feature type="transmembrane region" description="Helical" evidence="9">
    <location>
        <begin position="120"/>
        <end position="144"/>
    </location>
</feature>
<keyword evidence="3" id="KW-1003">Cell membrane</keyword>
<evidence type="ECO:0000256" key="9">
    <source>
        <dbReference type="RuleBase" id="RU363032"/>
    </source>
</evidence>
<dbReference type="KEGG" id="paby:Ga0080574_TMP313"/>
<feature type="transmembrane region" description="Helical" evidence="9">
    <location>
        <begin position="237"/>
        <end position="258"/>
    </location>
</feature>
<accession>A0A1P8UMN8</accession>
<dbReference type="OrthoDB" id="9766870at2"/>
<dbReference type="SUPFAM" id="SSF161098">
    <property type="entry name" value="MetI-like"/>
    <property type="match status" value="1"/>
</dbReference>
<evidence type="ECO:0000313" key="11">
    <source>
        <dbReference type="EMBL" id="APZ50647.1"/>
    </source>
</evidence>
<dbReference type="Gene3D" id="1.10.3720.10">
    <property type="entry name" value="MetI-like"/>
    <property type="match status" value="1"/>
</dbReference>
<dbReference type="CDD" id="cd06261">
    <property type="entry name" value="TM_PBP2"/>
    <property type="match status" value="1"/>
</dbReference>
<geneLocation type="plasmid" evidence="12">
    <name>ppaby2</name>
</geneLocation>
<dbReference type="InterPro" id="IPR035906">
    <property type="entry name" value="MetI-like_sf"/>
</dbReference>
<keyword evidence="8 9" id="KW-0472">Membrane</keyword>
<gene>
    <name evidence="11" type="ORF">Ga0080574_TMP313</name>
</gene>
<name>A0A1P8UMN8_9RHOB</name>
<reference evidence="11 12" key="1">
    <citation type="submission" date="2016-04" db="EMBL/GenBank/DDBJ databases">
        <title>Deep-sea bacteria in the southern Pacific.</title>
        <authorList>
            <person name="Tang K."/>
        </authorList>
    </citation>
    <scope>NUCLEOTIDE SEQUENCE [LARGE SCALE GENOMIC DNA]</scope>
    <source>
        <strain evidence="11 12">JLT2014</strain>
        <plasmid evidence="12">ppaby2</plasmid>
    </source>
</reference>
<keyword evidence="4 9" id="KW-0812">Transmembrane</keyword>
<keyword evidence="7 9" id="KW-1133">Transmembrane helix</keyword>
<dbReference type="Pfam" id="PF00528">
    <property type="entry name" value="BPD_transp_1"/>
    <property type="match status" value="1"/>
</dbReference>
<dbReference type="InterPro" id="IPR050366">
    <property type="entry name" value="BP-dependent_transpt_permease"/>
</dbReference>
<proteinExistence type="inferred from homology"/>
<feature type="transmembrane region" description="Helical" evidence="9">
    <location>
        <begin position="75"/>
        <end position="100"/>
    </location>
</feature>
<feature type="transmembrane region" description="Helical" evidence="9">
    <location>
        <begin position="191"/>
        <end position="216"/>
    </location>
</feature>
<organism evidence="11 12">
    <name type="scientific">Salipiger abyssi</name>
    <dbReference type="NCBI Taxonomy" id="1250539"/>
    <lineage>
        <taxon>Bacteria</taxon>
        <taxon>Pseudomonadati</taxon>
        <taxon>Pseudomonadota</taxon>
        <taxon>Alphaproteobacteria</taxon>
        <taxon>Rhodobacterales</taxon>
        <taxon>Roseobacteraceae</taxon>
        <taxon>Salipiger</taxon>
    </lineage>
</organism>
<dbReference type="Pfam" id="PF12911">
    <property type="entry name" value="OppC_N"/>
    <property type="match status" value="1"/>
</dbReference>
<evidence type="ECO:0000256" key="7">
    <source>
        <dbReference type="ARBA" id="ARBA00022989"/>
    </source>
</evidence>
<evidence type="ECO:0000256" key="3">
    <source>
        <dbReference type="ARBA" id="ARBA00022475"/>
    </source>
</evidence>
<keyword evidence="2 9" id="KW-0813">Transport</keyword>
<feature type="transmembrane region" description="Helical" evidence="9">
    <location>
        <begin position="12"/>
        <end position="31"/>
    </location>
</feature>
<keyword evidence="12" id="KW-1185">Reference proteome</keyword>
<evidence type="ECO:0000256" key="4">
    <source>
        <dbReference type="ARBA" id="ARBA00022692"/>
    </source>
</evidence>
<evidence type="ECO:0000256" key="2">
    <source>
        <dbReference type="ARBA" id="ARBA00022448"/>
    </source>
</evidence>
<dbReference type="GO" id="GO:0005886">
    <property type="term" value="C:plasma membrane"/>
    <property type="evidence" value="ECO:0007669"/>
    <property type="project" value="UniProtKB-SubCell"/>
</dbReference>
<protein>
    <submittedName>
        <fullName evidence="11">Peptide/nickel transport system permease protein</fullName>
    </submittedName>
</protein>
<keyword evidence="5" id="KW-0571">Peptide transport</keyword>
<dbReference type="GO" id="GO:0055085">
    <property type="term" value="P:transmembrane transport"/>
    <property type="evidence" value="ECO:0007669"/>
    <property type="project" value="InterPro"/>
</dbReference>
<dbReference type="InterPro" id="IPR000515">
    <property type="entry name" value="MetI-like"/>
</dbReference>
<dbReference type="EMBL" id="CP015090">
    <property type="protein sequence ID" value="APZ50647.1"/>
    <property type="molecule type" value="Genomic_DNA"/>
</dbReference>
<dbReference type="InterPro" id="IPR025966">
    <property type="entry name" value="OppC_N"/>
</dbReference>
<dbReference type="GO" id="GO:0015833">
    <property type="term" value="P:peptide transport"/>
    <property type="evidence" value="ECO:0007669"/>
    <property type="project" value="UniProtKB-KW"/>
</dbReference>
<evidence type="ECO:0000256" key="1">
    <source>
        <dbReference type="ARBA" id="ARBA00004651"/>
    </source>
</evidence>